<dbReference type="InterPro" id="IPR036986">
    <property type="entry name" value="S4_RNA-bd_sf"/>
</dbReference>
<name>A0A7R8X3F6_9CRUS</name>
<reference evidence="3" key="1">
    <citation type="submission" date="2020-11" db="EMBL/GenBank/DDBJ databases">
        <authorList>
            <person name="Tran Van P."/>
        </authorList>
    </citation>
    <scope>NUCLEOTIDE SEQUENCE</scope>
</reference>
<dbReference type="Proteomes" id="UP000677054">
    <property type="component" value="Unassembled WGS sequence"/>
</dbReference>
<evidence type="ECO:0000313" key="3">
    <source>
        <dbReference type="EMBL" id="CAD7240083.1"/>
    </source>
</evidence>
<keyword evidence="4" id="KW-1185">Reference proteome</keyword>
<evidence type="ECO:0000256" key="1">
    <source>
        <dbReference type="PROSITE-ProRule" id="PRU00182"/>
    </source>
</evidence>
<dbReference type="PROSITE" id="PS50889">
    <property type="entry name" value="S4"/>
    <property type="match status" value="1"/>
</dbReference>
<dbReference type="InterPro" id="IPR057896">
    <property type="entry name" value="MTRES1_C"/>
</dbReference>
<dbReference type="PANTHER" id="PTHR13633">
    <property type="entry name" value="MITOCHONDRIAL TRANSCRIPTION RESCUE FACTOR 1"/>
    <property type="match status" value="1"/>
</dbReference>
<dbReference type="SUPFAM" id="SSF55174">
    <property type="entry name" value="Alpha-L RNA-binding motif"/>
    <property type="match status" value="1"/>
</dbReference>
<dbReference type="OrthoDB" id="4150at2759"/>
<accession>A0A7R8X3F6</accession>
<evidence type="ECO:0000259" key="2">
    <source>
        <dbReference type="Pfam" id="PF25818"/>
    </source>
</evidence>
<proteinExistence type="predicted"/>
<dbReference type="EMBL" id="CAJPEV010000007">
    <property type="protein sequence ID" value="CAG0878597.1"/>
    <property type="molecule type" value="Genomic_DNA"/>
</dbReference>
<dbReference type="EMBL" id="LR899524">
    <property type="protein sequence ID" value="CAD7240083.1"/>
    <property type="molecule type" value="Genomic_DNA"/>
</dbReference>
<dbReference type="GO" id="GO:1903108">
    <property type="term" value="P:regulation of mitochondrial transcription"/>
    <property type="evidence" value="ECO:0007669"/>
    <property type="project" value="TreeGrafter"/>
</dbReference>
<keyword evidence="1" id="KW-0694">RNA-binding</keyword>
<organism evidence="3">
    <name type="scientific">Darwinula stevensoni</name>
    <dbReference type="NCBI Taxonomy" id="69355"/>
    <lineage>
        <taxon>Eukaryota</taxon>
        <taxon>Metazoa</taxon>
        <taxon>Ecdysozoa</taxon>
        <taxon>Arthropoda</taxon>
        <taxon>Crustacea</taxon>
        <taxon>Oligostraca</taxon>
        <taxon>Ostracoda</taxon>
        <taxon>Podocopa</taxon>
        <taxon>Podocopida</taxon>
        <taxon>Darwinulocopina</taxon>
        <taxon>Darwinuloidea</taxon>
        <taxon>Darwinulidae</taxon>
        <taxon>Darwinula</taxon>
    </lineage>
</organism>
<evidence type="ECO:0000313" key="4">
    <source>
        <dbReference type="Proteomes" id="UP000677054"/>
    </source>
</evidence>
<feature type="domain" description="Mitochondrial transcription rescue factor 1 C-terminal" evidence="2">
    <location>
        <begin position="97"/>
        <end position="202"/>
    </location>
</feature>
<dbReference type="CDD" id="cd00165">
    <property type="entry name" value="S4"/>
    <property type="match status" value="1"/>
</dbReference>
<gene>
    <name evidence="3" type="ORF">DSTB1V02_LOCUS120</name>
</gene>
<dbReference type="GO" id="GO:0005739">
    <property type="term" value="C:mitochondrion"/>
    <property type="evidence" value="ECO:0007669"/>
    <property type="project" value="TreeGrafter"/>
</dbReference>
<dbReference type="Pfam" id="PF25818">
    <property type="entry name" value="MTRES1_C"/>
    <property type="match status" value="1"/>
</dbReference>
<protein>
    <recommendedName>
        <fullName evidence="2">Mitochondrial transcription rescue factor 1 C-terminal domain-containing protein</fullName>
    </recommendedName>
</protein>
<sequence>MTYQLAKKTVIHGWKNSYLASLVENHSLCGMGDVNVRISAVQLMNQTWFIQRRWKKRKREERGPEDDTELEEGPMDVIEDLSHDDDDAMLGKKKDFKDIKVTVSSLRLELILKAGLGISRSKVDQIFYDNRVRLNGEQVLKKGVQIALGDELDVISGFSETNPHFLVVSRVILQAAHRTGSDDKDENVNFKVTLRRFKNLIVENYPDPWGR</sequence>
<dbReference type="AlphaFoldDB" id="A0A7R8X3F6"/>
<dbReference type="PANTHER" id="PTHR13633:SF3">
    <property type="entry name" value="MITOCHONDRIAL TRANSCRIPTION RESCUE FACTOR 1"/>
    <property type="match status" value="1"/>
</dbReference>
<dbReference type="Gene3D" id="3.10.290.10">
    <property type="entry name" value="RNA-binding S4 domain"/>
    <property type="match status" value="1"/>
</dbReference>
<dbReference type="GO" id="GO:0003723">
    <property type="term" value="F:RNA binding"/>
    <property type="evidence" value="ECO:0007669"/>
    <property type="project" value="UniProtKB-KW"/>
</dbReference>